<dbReference type="Gene3D" id="3.40.50.1820">
    <property type="entry name" value="alpha/beta hydrolase"/>
    <property type="match status" value="1"/>
</dbReference>
<dbReference type="KEGG" id="cyt:cce_0597"/>
<keyword evidence="4" id="KW-0812">Transmembrane</keyword>
<feature type="domain" description="DUF1400" evidence="5">
    <location>
        <begin position="51"/>
        <end position="173"/>
    </location>
</feature>
<evidence type="ECO:0000313" key="6">
    <source>
        <dbReference type="EMBL" id="ACB49948.1"/>
    </source>
</evidence>
<feature type="transmembrane region" description="Helical" evidence="4">
    <location>
        <begin position="20"/>
        <end position="44"/>
    </location>
</feature>
<dbReference type="ESTHER" id="cyaa5-b1wq26">
    <property type="family name" value="Duf_1400"/>
</dbReference>
<dbReference type="HOGENOM" id="CLU_029435_0_0_3"/>
<keyword evidence="4" id="KW-0472">Membrane</keyword>
<proteinExistence type="predicted"/>
<keyword evidence="7" id="KW-1185">Reference proteome</keyword>
<organism evidence="6 7">
    <name type="scientific">Crocosphaera subtropica (strain ATCC 51142 / BH68)</name>
    <name type="common">Cyanothece sp. (strain ATCC 51142)</name>
    <dbReference type="NCBI Taxonomy" id="43989"/>
    <lineage>
        <taxon>Bacteria</taxon>
        <taxon>Bacillati</taxon>
        <taxon>Cyanobacteriota</taxon>
        <taxon>Cyanophyceae</taxon>
        <taxon>Oscillatoriophycideae</taxon>
        <taxon>Chroococcales</taxon>
        <taxon>Aphanothecaceae</taxon>
        <taxon>Crocosphaera</taxon>
        <taxon>Crocosphaera subtropica</taxon>
    </lineage>
</organism>
<dbReference type="PANTHER" id="PTHR10272:SF13">
    <property type="entry name" value="POLY(ETHYLENE TEREPHTHALATE) HYDROLASE"/>
    <property type="match status" value="1"/>
</dbReference>
<keyword evidence="3" id="KW-0443">Lipid metabolism</keyword>
<reference evidence="6 7" key="1">
    <citation type="journal article" date="2008" name="Proc. Natl. Acad. Sci. U.S.A.">
        <title>The genome of Cyanothece 51142, a unicellular diazotrophic cyanobacterium important in the marine nitrogen cycle.</title>
        <authorList>
            <person name="Welsh E.A."/>
            <person name="Liberton M."/>
            <person name="Stoeckel J."/>
            <person name="Loh T."/>
            <person name="Elvitigala T."/>
            <person name="Wang C."/>
            <person name="Wollam A."/>
            <person name="Fulton R.S."/>
            <person name="Clifton S.W."/>
            <person name="Jacobs J.M."/>
            <person name="Aurora R."/>
            <person name="Ghosh B.K."/>
            <person name="Sherman L.A."/>
            <person name="Smith R.D."/>
            <person name="Wilson R.K."/>
            <person name="Pakrasi H.B."/>
        </authorList>
    </citation>
    <scope>NUCLEOTIDE SEQUENCE [LARGE SCALE GENOMIC DNA]</scope>
    <source>
        <strain evidence="7">ATCC 51142 / BH68</strain>
    </source>
</reference>
<dbReference type="InterPro" id="IPR010802">
    <property type="entry name" value="DUF1400"/>
</dbReference>
<evidence type="ECO:0000256" key="1">
    <source>
        <dbReference type="ARBA" id="ARBA00022801"/>
    </source>
</evidence>
<dbReference type="Pfam" id="PF03403">
    <property type="entry name" value="PAF-AH_p_II"/>
    <property type="match status" value="2"/>
</dbReference>
<accession>B1WQ26</accession>
<dbReference type="AlphaFoldDB" id="B1WQ26"/>
<evidence type="ECO:0000256" key="2">
    <source>
        <dbReference type="ARBA" id="ARBA00022963"/>
    </source>
</evidence>
<evidence type="ECO:0000313" key="7">
    <source>
        <dbReference type="Proteomes" id="UP000001203"/>
    </source>
</evidence>
<evidence type="ECO:0000256" key="4">
    <source>
        <dbReference type="SAM" id="Phobius"/>
    </source>
</evidence>
<sequence length="621" mass="69619">MRNSKVVNFRYFLFFAPMKFLKLLSPFVFNVVGGLSPILLSLVVGVSPTLSAENVVLKAGLLHHTIPVEDLQKLVESKEIPHSLKAYNFLLTSEVKQILSQNFNIEPLIAEQFLNDLLKSDDGNRLLKQISQALPDSNASELKEALKLLLKQTNHLSIVNFLRVYPQETVTIDVSKVAMLGLKMNGSFLHSRLINSQLDEGFKDSSNTEILPKFDPTASGEQTVSIETTVLYDRSRDRYIPLDIYTAKKTHGPLVIMSHGFASDRRFLRYLARHLASYGITVVSVEHPGSDINALIKTATGIKLSQILPSAEFIDRPQDISFVLNQLTLINKKYPQFKGKFNTKKVSMIGHSFGGYTALALGGASLDLKTLRRFCQETSPLGRSPADWLQCAAGELPYPQRTFKDNRIKQIMVFNPIIGELFGDNLSQIKVPTLMLSASDDGITPTIAHQLKPFKQLSGEKYIVMAMGGTHMSISDMNSINSAMGQSTLVREVMGINAEPVRQLVRGVSLAFIHQLTPKKSEYEMFLTPTYIESLSEKNLNFRLGKKLPMSVQTWINITNIETPKVSLSSIKSKFAPLQNIQHYFVNARQLFLQPQYSTEKLNDLFTGLLHTHDDKLDKWS</sequence>
<dbReference type="GO" id="GO:0016042">
    <property type="term" value="P:lipid catabolic process"/>
    <property type="evidence" value="ECO:0007669"/>
    <property type="project" value="UniProtKB-KW"/>
</dbReference>
<dbReference type="GO" id="GO:0003847">
    <property type="term" value="F:1-alkyl-2-acetylglycerophosphocholine esterase activity"/>
    <property type="evidence" value="ECO:0007669"/>
    <property type="project" value="TreeGrafter"/>
</dbReference>
<keyword evidence="2" id="KW-0442">Lipid degradation</keyword>
<dbReference type="eggNOG" id="COG4188">
    <property type="taxonomic scope" value="Bacteria"/>
</dbReference>
<keyword evidence="4" id="KW-1133">Transmembrane helix</keyword>
<dbReference type="Pfam" id="PF07176">
    <property type="entry name" value="DUF1400"/>
    <property type="match status" value="1"/>
</dbReference>
<protein>
    <recommendedName>
        <fullName evidence="5">DUF1400 domain-containing protein</fullName>
    </recommendedName>
</protein>
<name>B1WQ26_CROS5</name>
<gene>
    <name evidence="6" type="ordered locus">cce_0597</name>
</gene>
<keyword evidence="1" id="KW-0378">Hydrolase</keyword>
<evidence type="ECO:0000259" key="5">
    <source>
        <dbReference type="Pfam" id="PF07176"/>
    </source>
</evidence>
<dbReference type="EMBL" id="CP000806">
    <property type="protein sequence ID" value="ACB49948.1"/>
    <property type="molecule type" value="Genomic_DNA"/>
</dbReference>
<dbReference type="Proteomes" id="UP000001203">
    <property type="component" value="Chromosome circular"/>
</dbReference>
<dbReference type="STRING" id="43989.cce_0597"/>
<dbReference type="InterPro" id="IPR029058">
    <property type="entry name" value="AB_hydrolase_fold"/>
</dbReference>
<dbReference type="PANTHER" id="PTHR10272">
    <property type="entry name" value="PLATELET-ACTIVATING FACTOR ACETYLHYDROLASE"/>
    <property type="match status" value="1"/>
</dbReference>
<dbReference type="SUPFAM" id="SSF53474">
    <property type="entry name" value="alpha/beta-Hydrolases"/>
    <property type="match status" value="1"/>
</dbReference>
<evidence type="ECO:0000256" key="3">
    <source>
        <dbReference type="ARBA" id="ARBA00023098"/>
    </source>
</evidence>